<feature type="domain" description="HTH tetR-type" evidence="6">
    <location>
        <begin position="21"/>
        <end position="81"/>
    </location>
</feature>
<dbReference type="SUPFAM" id="SSF46689">
    <property type="entry name" value="Homeodomain-like"/>
    <property type="match status" value="1"/>
</dbReference>
<proteinExistence type="predicted"/>
<dbReference type="AlphaFoldDB" id="A0A2S3ZR54"/>
<dbReference type="InterPro" id="IPR023772">
    <property type="entry name" value="DNA-bd_HTH_TetR-type_CS"/>
</dbReference>
<dbReference type="PROSITE" id="PS01081">
    <property type="entry name" value="HTH_TETR_1"/>
    <property type="match status" value="1"/>
</dbReference>
<evidence type="ECO:0000259" key="6">
    <source>
        <dbReference type="PROSITE" id="PS50977"/>
    </source>
</evidence>
<dbReference type="Gene3D" id="1.10.357.10">
    <property type="entry name" value="Tetracycline Repressor, domain 2"/>
    <property type="match status" value="1"/>
</dbReference>
<dbReference type="RefSeq" id="WP_103467583.1">
    <property type="nucleotide sequence ID" value="NZ_PPXB01000012.1"/>
</dbReference>
<dbReference type="InterPro" id="IPR009057">
    <property type="entry name" value="Homeodomain-like_sf"/>
</dbReference>
<dbReference type="Pfam" id="PF00440">
    <property type="entry name" value="TetR_N"/>
    <property type="match status" value="1"/>
</dbReference>
<evidence type="ECO:0000256" key="1">
    <source>
        <dbReference type="ARBA" id="ARBA00023015"/>
    </source>
</evidence>
<dbReference type="GO" id="GO:0000976">
    <property type="term" value="F:transcription cis-regulatory region binding"/>
    <property type="evidence" value="ECO:0007669"/>
    <property type="project" value="TreeGrafter"/>
</dbReference>
<evidence type="ECO:0000313" key="8">
    <source>
        <dbReference type="Proteomes" id="UP000237061"/>
    </source>
</evidence>
<protein>
    <submittedName>
        <fullName evidence="7">TetR/AcrR family transcriptional regulator</fullName>
    </submittedName>
</protein>
<dbReference type="Pfam" id="PF14246">
    <property type="entry name" value="TetR_C_7"/>
    <property type="match status" value="1"/>
</dbReference>
<dbReference type="FunFam" id="1.10.10.60:FF:000141">
    <property type="entry name" value="TetR family transcriptional regulator"/>
    <property type="match status" value="1"/>
</dbReference>
<evidence type="ECO:0000256" key="3">
    <source>
        <dbReference type="ARBA" id="ARBA00023163"/>
    </source>
</evidence>
<gene>
    <name evidence="7" type="ORF">CVS27_19895</name>
</gene>
<feature type="region of interest" description="Disordered" evidence="5">
    <location>
        <begin position="1"/>
        <end position="23"/>
    </location>
</feature>
<dbReference type="PRINTS" id="PR00455">
    <property type="entry name" value="HTHTETR"/>
</dbReference>
<keyword evidence="8" id="KW-1185">Reference proteome</keyword>
<dbReference type="Proteomes" id="UP000237061">
    <property type="component" value="Unassembled WGS sequence"/>
</dbReference>
<dbReference type="PROSITE" id="PS50977">
    <property type="entry name" value="HTH_TETR_2"/>
    <property type="match status" value="1"/>
</dbReference>
<feature type="DNA-binding region" description="H-T-H motif" evidence="4">
    <location>
        <begin position="44"/>
        <end position="63"/>
    </location>
</feature>
<dbReference type="InterPro" id="IPR039536">
    <property type="entry name" value="TetR_C_Proteobacteria"/>
</dbReference>
<dbReference type="EMBL" id="PPXC01000026">
    <property type="protein sequence ID" value="POH71653.1"/>
    <property type="molecule type" value="Genomic_DNA"/>
</dbReference>
<organism evidence="7 8">
    <name type="scientific">Arthrobacter glacialis</name>
    <dbReference type="NCBI Taxonomy" id="1664"/>
    <lineage>
        <taxon>Bacteria</taxon>
        <taxon>Bacillati</taxon>
        <taxon>Actinomycetota</taxon>
        <taxon>Actinomycetes</taxon>
        <taxon>Micrococcales</taxon>
        <taxon>Micrococcaceae</taxon>
        <taxon>Arthrobacter</taxon>
    </lineage>
</organism>
<dbReference type="GO" id="GO:0003700">
    <property type="term" value="F:DNA-binding transcription factor activity"/>
    <property type="evidence" value="ECO:0007669"/>
    <property type="project" value="TreeGrafter"/>
</dbReference>
<feature type="compositionally biased region" description="Basic and acidic residues" evidence="5">
    <location>
        <begin position="14"/>
        <end position="23"/>
    </location>
</feature>
<reference evidence="7 8" key="1">
    <citation type="submission" date="2018-01" db="EMBL/GenBank/DDBJ databases">
        <title>Arthrobacter sp. nov., from glaciers in China.</title>
        <authorList>
            <person name="Liu Q."/>
            <person name="Xin Y.-H."/>
        </authorList>
    </citation>
    <scope>NUCLEOTIDE SEQUENCE [LARGE SCALE GENOMIC DNA]</scope>
    <source>
        <strain evidence="7 8">HLT2-12-2</strain>
    </source>
</reference>
<name>A0A2S3ZR54_ARTGL</name>
<feature type="compositionally biased region" description="Basic residues" evidence="5">
    <location>
        <begin position="1"/>
        <end position="13"/>
    </location>
</feature>
<sequence length="202" mass="21936">MHVKHTTGSRKKGRPSDDEREERKTAILDAATQLFIRNGYGQTTVDQLAAAAQVTKRTIYSYFGDKALVFTAVIERFRRDSVATSLSSGESLEDVCAKIVYVLHSDQAVGLHRLMIAEAAHFPALSAAFYASGPRGYMESIAASLPRSVRPTEASFLSETVFSLLLGEKHRQRLLGLATAPDRETASKHAAEALRALGLSAA</sequence>
<dbReference type="InterPro" id="IPR050109">
    <property type="entry name" value="HTH-type_TetR-like_transc_reg"/>
</dbReference>
<evidence type="ECO:0000256" key="5">
    <source>
        <dbReference type="SAM" id="MobiDB-lite"/>
    </source>
</evidence>
<dbReference type="InterPro" id="IPR001647">
    <property type="entry name" value="HTH_TetR"/>
</dbReference>
<accession>A0A2S3ZR54</accession>
<keyword evidence="3" id="KW-0804">Transcription</keyword>
<dbReference type="PANTHER" id="PTHR30055:SF146">
    <property type="entry name" value="HTH-TYPE TRANSCRIPTIONAL DUAL REGULATOR CECR"/>
    <property type="match status" value="1"/>
</dbReference>
<keyword evidence="2 4" id="KW-0238">DNA-binding</keyword>
<dbReference type="PANTHER" id="PTHR30055">
    <property type="entry name" value="HTH-TYPE TRANSCRIPTIONAL REGULATOR RUTR"/>
    <property type="match status" value="1"/>
</dbReference>
<dbReference type="OrthoDB" id="956698at2"/>
<evidence type="ECO:0000256" key="4">
    <source>
        <dbReference type="PROSITE-ProRule" id="PRU00335"/>
    </source>
</evidence>
<evidence type="ECO:0000313" key="7">
    <source>
        <dbReference type="EMBL" id="POH71653.1"/>
    </source>
</evidence>
<dbReference type="GO" id="GO:0045892">
    <property type="term" value="P:negative regulation of DNA-templated transcription"/>
    <property type="evidence" value="ECO:0007669"/>
    <property type="project" value="UniProtKB-ARBA"/>
</dbReference>
<comment type="caution">
    <text evidence="7">The sequence shown here is derived from an EMBL/GenBank/DDBJ whole genome shotgun (WGS) entry which is preliminary data.</text>
</comment>
<evidence type="ECO:0000256" key="2">
    <source>
        <dbReference type="ARBA" id="ARBA00023125"/>
    </source>
</evidence>
<keyword evidence="1" id="KW-0805">Transcription regulation</keyword>